<reference evidence="2 3" key="1">
    <citation type="journal article" date="2017" name="Genome Biol. Evol.">
        <title>Phytophthora megakarya and P. palmivora, closely related causal agents of cacao black pod rot, underwent increases in genome sizes and gene numbers by different mechanisms.</title>
        <authorList>
            <person name="Ali S.S."/>
            <person name="Shao J."/>
            <person name="Lary D.J."/>
            <person name="Kronmiller B."/>
            <person name="Shen D."/>
            <person name="Strem M.D."/>
            <person name="Amoako-Attah I."/>
            <person name="Akrofi A.Y."/>
            <person name="Begoude B.A."/>
            <person name="Ten Hoopen G.M."/>
            <person name="Coulibaly K."/>
            <person name="Kebe B.I."/>
            <person name="Melnick R.L."/>
            <person name="Guiltinan M.J."/>
            <person name="Tyler B.M."/>
            <person name="Meinhardt L.W."/>
            <person name="Bailey B.A."/>
        </authorList>
    </citation>
    <scope>NUCLEOTIDE SEQUENCE [LARGE SCALE GENOMIC DNA]</scope>
    <source>
        <strain evidence="3">sbr112.9</strain>
    </source>
</reference>
<keyword evidence="3" id="KW-1185">Reference proteome</keyword>
<dbReference type="InterPro" id="IPR043128">
    <property type="entry name" value="Rev_trsase/Diguanyl_cyclase"/>
</dbReference>
<dbReference type="PANTHER" id="PTHR24559:SF444">
    <property type="entry name" value="REVERSE TRANSCRIPTASE DOMAIN-CONTAINING PROTEIN"/>
    <property type="match status" value="1"/>
</dbReference>
<evidence type="ECO:0000313" key="3">
    <source>
        <dbReference type="Proteomes" id="UP000237271"/>
    </source>
</evidence>
<dbReference type="AlphaFoldDB" id="A0A2P4YJ95"/>
<dbReference type="Pfam" id="PF00078">
    <property type="entry name" value="RVT_1"/>
    <property type="match status" value="1"/>
</dbReference>
<feature type="domain" description="Reverse transcriptase" evidence="1">
    <location>
        <begin position="25"/>
        <end position="176"/>
    </location>
</feature>
<dbReference type="PANTHER" id="PTHR24559">
    <property type="entry name" value="TRANSPOSON TY3-I GAG-POL POLYPROTEIN"/>
    <property type="match status" value="1"/>
</dbReference>
<comment type="caution">
    <text evidence="2">The sequence shown here is derived from an EMBL/GenBank/DDBJ whole genome shotgun (WGS) entry which is preliminary data.</text>
</comment>
<organism evidence="2 3">
    <name type="scientific">Phytophthora palmivora</name>
    <dbReference type="NCBI Taxonomy" id="4796"/>
    <lineage>
        <taxon>Eukaryota</taxon>
        <taxon>Sar</taxon>
        <taxon>Stramenopiles</taxon>
        <taxon>Oomycota</taxon>
        <taxon>Peronosporomycetes</taxon>
        <taxon>Peronosporales</taxon>
        <taxon>Peronosporaceae</taxon>
        <taxon>Phytophthora</taxon>
    </lineage>
</organism>
<evidence type="ECO:0000259" key="1">
    <source>
        <dbReference type="Pfam" id="PF00078"/>
    </source>
</evidence>
<dbReference type="InterPro" id="IPR043502">
    <property type="entry name" value="DNA/RNA_pol_sf"/>
</dbReference>
<dbReference type="Gene3D" id="3.10.10.10">
    <property type="entry name" value="HIV Type 1 Reverse Transcriptase, subunit A, domain 1"/>
    <property type="match status" value="1"/>
</dbReference>
<name>A0A2P4YJ95_9STRA</name>
<dbReference type="CDD" id="cd01647">
    <property type="entry name" value="RT_LTR"/>
    <property type="match status" value="1"/>
</dbReference>
<dbReference type="Proteomes" id="UP000237271">
    <property type="component" value="Unassembled WGS sequence"/>
</dbReference>
<evidence type="ECO:0000313" key="2">
    <source>
        <dbReference type="EMBL" id="POM77866.1"/>
    </source>
</evidence>
<dbReference type="EMBL" id="NCKW01002283">
    <property type="protein sequence ID" value="POM77866.1"/>
    <property type="molecule type" value="Genomic_DNA"/>
</dbReference>
<gene>
    <name evidence="2" type="ORF">PHPALM_4685</name>
</gene>
<sequence>MFLKMLQAGVLEEGNGAWGFPVVLVRKKVGEVRFCVDYCALNKVTKRDGYPVPRVDETLEALQGARLFSTLDLRSGCWQIGVAPEDRDKTTFTTKQGLYRFIRTTFGLMNAPSTFQRMMNGVLHPRITCLVYLDDFLSLRSRTPPSTASYERLPVAGLTLKLKKCAFATRTMEYLGDELNCDRSFHDPIIRTDKARCALGGVLRKVHRGIRLNHGSNDEAIIERLRMGMDRGSTVRIRTGESCANEETIAHLPCSRSD</sequence>
<dbReference type="InterPro" id="IPR053134">
    <property type="entry name" value="RNA-dir_DNA_polymerase"/>
</dbReference>
<protein>
    <submittedName>
        <fullName evidence="2">Retrovirus-related Pol Polyprotein</fullName>
    </submittedName>
</protein>
<dbReference type="OrthoDB" id="116900at2759"/>
<dbReference type="InterPro" id="IPR000477">
    <property type="entry name" value="RT_dom"/>
</dbReference>
<proteinExistence type="predicted"/>
<dbReference type="SUPFAM" id="SSF56672">
    <property type="entry name" value="DNA/RNA polymerases"/>
    <property type="match status" value="1"/>
</dbReference>
<dbReference type="Gene3D" id="3.30.70.270">
    <property type="match status" value="1"/>
</dbReference>
<accession>A0A2P4YJ95</accession>